<feature type="domain" description="Cyclic nucleotide-binding" evidence="4">
    <location>
        <begin position="27"/>
        <end position="114"/>
    </location>
</feature>
<dbReference type="SUPFAM" id="SSF46785">
    <property type="entry name" value="Winged helix' DNA-binding domain"/>
    <property type="match status" value="1"/>
</dbReference>
<dbReference type="InterPro" id="IPR014710">
    <property type="entry name" value="RmlC-like_jellyroll"/>
</dbReference>
<dbReference type="InterPro" id="IPR050397">
    <property type="entry name" value="Env_Response_Regulators"/>
</dbReference>
<dbReference type="Gene3D" id="2.60.120.10">
    <property type="entry name" value="Jelly Rolls"/>
    <property type="match status" value="1"/>
</dbReference>
<evidence type="ECO:0000256" key="2">
    <source>
        <dbReference type="ARBA" id="ARBA00023125"/>
    </source>
</evidence>
<evidence type="ECO:0000313" key="7">
    <source>
        <dbReference type="Proteomes" id="UP000469462"/>
    </source>
</evidence>
<reference evidence="6 7" key="1">
    <citation type="submission" date="2019-10" db="EMBL/GenBank/DDBJ databases">
        <title>Genome diversity of Sutterella seckii.</title>
        <authorList>
            <person name="Chaplin A.V."/>
            <person name="Sokolova S.R."/>
            <person name="Mosin K.A."/>
            <person name="Ivanova E.L."/>
            <person name="Kochetkova T.O."/>
            <person name="Goltsov A.Y."/>
            <person name="Trofimov D.Y."/>
            <person name="Efimov B.A."/>
        </authorList>
    </citation>
    <scope>NUCLEOTIDE SEQUENCE [LARGE SCALE GENOMIC DNA]</scope>
    <source>
        <strain evidence="6 7">ASD3426</strain>
    </source>
</reference>
<evidence type="ECO:0000259" key="5">
    <source>
        <dbReference type="Pfam" id="PF13545"/>
    </source>
</evidence>
<dbReference type="GO" id="GO:0003700">
    <property type="term" value="F:DNA-binding transcription factor activity"/>
    <property type="evidence" value="ECO:0007669"/>
    <property type="project" value="TreeGrafter"/>
</dbReference>
<dbReference type="PANTHER" id="PTHR24567:SF74">
    <property type="entry name" value="HTH-TYPE TRANSCRIPTIONAL REGULATOR ARCR"/>
    <property type="match status" value="1"/>
</dbReference>
<dbReference type="AlphaFoldDB" id="A0AAI9SBW3"/>
<dbReference type="EMBL" id="WEHW01000018">
    <property type="protein sequence ID" value="KAB7651239.1"/>
    <property type="molecule type" value="Genomic_DNA"/>
</dbReference>
<dbReference type="PANTHER" id="PTHR24567">
    <property type="entry name" value="CRP FAMILY TRANSCRIPTIONAL REGULATORY PROTEIN"/>
    <property type="match status" value="1"/>
</dbReference>
<sequence length="224" mass="24986">MLLPRFFFSQDFAPFRPFLLGLLPRARRFRRGEFLWRPGEPFGTVFYIDSGLVRSAVEGKHDRRNTAWHGPGTIFPVVHSEQFALENSITAEAVTDVAALEFTNDEILSAIRRNSDFAVATIDWYSRYVNLLLFTSSSLSFAKTVSALAAVLLLLFKNVPEAQLGRDEELRVTQTELAELLGIDRASLVRALATLRNSGAIATARGVLKLASIDSLREAAREIQ</sequence>
<comment type="caution">
    <text evidence="6">The sequence shown here is derived from an EMBL/GenBank/DDBJ whole genome shotgun (WGS) entry which is preliminary data.</text>
</comment>
<keyword evidence="7" id="KW-1185">Reference proteome</keyword>
<dbReference type="RefSeq" id="WP_139687145.1">
    <property type="nucleotide sequence ID" value="NZ_WEHW01000018.1"/>
</dbReference>
<dbReference type="Pfam" id="PF13545">
    <property type="entry name" value="HTH_Crp_2"/>
    <property type="match status" value="1"/>
</dbReference>
<dbReference type="Proteomes" id="UP000469462">
    <property type="component" value="Unassembled WGS sequence"/>
</dbReference>
<gene>
    <name evidence="6" type="ORF">GBM96_06315</name>
</gene>
<keyword evidence="1" id="KW-0805">Transcription regulation</keyword>
<organism evidence="6 7">
    <name type="scientific">Sutterella seckii</name>
    <dbReference type="NCBI Taxonomy" id="1944635"/>
    <lineage>
        <taxon>Bacteria</taxon>
        <taxon>Pseudomonadati</taxon>
        <taxon>Pseudomonadota</taxon>
        <taxon>Betaproteobacteria</taxon>
        <taxon>Burkholderiales</taxon>
        <taxon>Sutterellaceae</taxon>
        <taxon>Sutterella</taxon>
    </lineage>
</organism>
<feature type="domain" description="HTH crp-type" evidence="5">
    <location>
        <begin position="148"/>
        <end position="218"/>
    </location>
</feature>
<dbReference type="SUPFAM" id="SSF51206">
    <property type="entry name" value="cAMP-binding domain-like"/>
    <property type="match status" value="1"/>
</dbReference>
<dbReference type="Pfam" id="PF00027">
    <property type="entry name" value="cNMP_binding"/>
    <property type="match status" value="1"/>
</dbReference>
<keyword evidence="3" id="KW-0804">Transcription</keyword>
<dbReference type="InterPro" id="IPR018490">
    <property type="entry name" value="cNMP-bd_dom_sf"/>
</dbReference>
<evidence type="ECO:0000256" key="1">
    <source>
        <dbReference type="ARBA" id="ARBA00023015"/>
    </source>
</evidence>
<accession>A0AAI9SBW3</accession>
<dbReference type="InterPro" id="IPR012318">
    <property type="entry name" value="HTH_CRP"/>
</dbReference>
<name>A0AAI9SBW3_9BURK</name>
<dbReference type="GO" id="GO:0005829">
    <property type="term" value="C:cytosol"/>
    <property type="evidence" value="ECO:0007669"/>
    <property type="project" value="TreeGrafter"/>
</dbReference>
<dbReference type="InterPro" id="IPR000595">
    <property type="entry name" value="cNMP-bd_dom"/>
</dbReference>
<protein>
    <submittedName>
        <fullName evidence="6">Crp/Fnr family transcriptional regulator</fullName>
    </submittedName>
</protein>
<dbReference type="CDD" id="cd00038">
    <property type="entry name" value="CAP_ED"/>
    <property type="match status" value="1"/>
</dbReference>
<dbReference type="GO" id="GO:0003677">
    <property type="term" value="F:DNA binding"/>
    <property type="evidence" value="ECO:0007669"/>
    <property type="project" value="UniProtKB-KW"/>
</dbReference>
<evidence type="ECO:0000313" key="6">
    <source>
        <dbReference type="EMBL" id="KAB7651239.1"/>
    </source>
</evidence>
<proteinExistence type="predicted"/>
<evidence type="ECO:0000259" key="4">
    <source>
        <dbReference type="Pfam" id="PF00027"/>
    </source>
</evidence>
<dbReference type="InterPro" id="IPR036390">
    <property type="entry name" value="WH_DNA-bd_sf"/>
</dbReference>
<keyword evidence="2" id="KW-0238">DNA-binding</keyword>
<evidence type="ECO:0000256" key="3">
    <source>
        <dbReference type="ARBA" id="ARBA00023163"/>
    </source>
</evidence>